<organism evidence="1 2">
    <name type="scientific">Vibrio cholerae</name>
    <dbReference type="NCBI Taxonomy" id="666"/>
    <lineage>
        <taxon>Bacteria</taxon>
        <taxon>Pseudomonadati</taxon>
        <taxon>Pseudomonadota</taxon>
        <taxon>Gammaproteobacteria</taxon>
        <taxon>Vibrionales</taxon>
        <taxon>Vibrionaceae</taxon>
        <taxon>Vibrio</taxon>
    </lineage>
</organism>
<dbReference type="AlphaFoldDB" id="A0A655P444"/>
<reference evidence="1 2" key="1">
    <citation type="submission" date="2015-07" db="EMBL/GenBank/DDBJ databases">
        <authorList>
            <consortium name="Pathogen Informatics"/>
        </authorList>
    </citation>
    <scope>NUCLEOTIDE SEQUENCE [LARGE SCALE GENOMIC DNA]</scope>
    <source>
        <strain evidence="1 2">A51</strain>
    </source>
</reference>
<gene>
    <name evidence="1" type="ORF">ERS013165_00499</name>
</gene>
<evidence type="ECO:0000313" key="2">
    <source>
        <dbReference type="Proteomes" id="UP000044806"/>
    </source>
</evidence>
<evidence type="ECO:0000313" key="1">
    <source>
        <dbReference type="EMBL" id="CRZ91812.1"/>
    </source>
</evidence>
<name>A0A655P444_VIBCL</name>
<accession>A0A655P444</accession>
<sequence length="142" mass="16164">MNCGFHTRATIEAKFGCQTTGDIEVAFNIGFSNKNLQFAFLVNRSFEQIRLTVDVSGQLFNVITIFGNDIKHDCLTVFLGEFKLQVTSGRWYPPLFSLRLFGNKGLATHAEIISTYTGQSHNDRFTRARTDLERSFTKRTIE</sequence>
<protein>
    <submittedName>
        <fullName evidence="1">Uncharacterized protein</fullName>
    </submittedName>
</protein>
<proteinExistence type="predicted"/>
<dbReference type="EMBL" id="CWOW01000002">
    <property type="protein sequence ID" value="CRZ91812.1"/>
    <property type="molecule type" value="Genomic_DNA"/>
</dbReference>
<dbReference type="Proteomes" id="UP000044806">
    <property type="component" value="Unassembled WGS sequence"/>
</dbReference>